<evidence type="ECO:0000313" key="1">
    <source>
        <dbReference type="EMBL" id="CAB4152511.1"/>
    </source>
</evidence>
<gene>
    <name evidence="1" type="ORF">UFOVP610_15</name>
</gene>
<accession>A0A6J5N3C8</accession>
<protein>
    <submittedName>
        <fullName evidence="1">Uncharacterized protein</fullName>
    </submittedName>
</protein>
<dbReference type="EMBL" id="LR796582">
    <property type="protein sequence ID" value="CAB4152511.1"/>
    <property type="molecule type" value="Genomic_DNA"/>
</dbReference>
<reference evidence="1" key="1">
    <citation type="submission" date="2020-04" db="EMBL/GenBank/DDBJ databases">
        <authorList>
            <person name="Chiriac C."/>
            <person name="Salcher M."/>
            <person name="Ghai R."/>
            <person name="Kavagutti S V."/>
        </authorList>
    </citation>
    <scope>NUCLEOTIDE SEQUENCE</scope>
</reference>
<organism evidence="1">
    <name type="scientific">uncultured Caudovirales phage</name>
    <dbReference type="NCBI Taxonomy" id="2100421"/>
    <lineage>
        <taxon>Viruses</taxon>
        <taxon>Duplodnaviria</taxon>
        <taxon>Heunggongvirae</taxon>
        <taxon>Uroviricota</taxon>
        <taxon>Caudoviricetes</taxon>
        <taxon>Peduoviridae</taxon>
        <taxon>Maltschvirus</taxon>
        <taxon>Maltschvirus maltsch</taxon>
    </lineage>
</organism>
<proteinExistence type="predicted"/>
<sequence>MEIIIQAVAILGSLCAFVAWQVIRGLKARNTILEYKQNQQRIENDFKAKKQEILDSDLQSLVDKSNERFGSNSETDNNKKE</sequence>
<name>A0A6J5N3C8_9CAUD</name>